<dbReference type="InterPro" id="IPR043519">
    <property type="entry name" value="NT_sf"/>
</dbReference>
<sequence>MEYIDLAERFVAAHFPNASIAVVGGSTARGERTRTSDVDLLVIGDAILPDGQIGAALTVDFEGEVFEVFAYSPMGFTEWAERSVAQHRPVIVHMLVEGVPVRGGDDLDDMRRRWSKTLDAGPEADEHELGFRRYVITDVLDDLRDASDPLERKVLAATVFERTAELMLLTAGKWIGTGKYLPRRLRALPSERVDALAEPYLRGDHDALADAVEHELLSAGGRVQVGFVR</sequence>
<accession>A0ABQ1RMA9</accession>
<dbReference type="Gene3D" id="3.30.460.10">
    <property type="entry name" value="Beta Polymerase, domain 2"/>
    <property type="match status" value="1"/>
</dbReference>
<reference evidence="3" key="1">
    <citation type="journal article" date="2019" name="Int. J. Syst. Evol. Microbiol.">
        <title>The Global Catalogue of Microorganisms (GCM) 10K type strain sequencing project: providing services to taxonomists for standard genome sequencing and annotation.</title>
        <authorList>
            <consortium name="The Broad Institute Genomics Platform"/>
            <consortium name="The Broad Institute Genome Sequencing Center for Infectious Disease"/>
            <person name="Wu L."/>
            <person name="Ma J."/>
        </authorList>
    </citation>
    <scope>NUCLEOTIDE SEQUENCE [LARGE SCALE GENOMIC DNA]</scope>
    <source>
        <strain evidence="3">CCM 7640</strain>
    </source>
</reference>
<feature type="domain" description="Polymerase nucleotidyl transferase" evidence="1">
    <location>
        <begin position="10"/>
        <end position="47"/>
    </location>
</feature>
<dbReference type="SUPFAM" id="SSF81301">
    <property type="entry name" value="Nucleotidyltransferase"/>
    <property type="match status" value="1"/>
</dbReference>
<name>A0ABQ1RMA9_9MICO</name>
<comment type="caution">
    <text evidence="2">The sequence shown here is derived from an EMBL/GenBank/DDBJ whole genome shotgun (WGS) entry which is preliminary data.</text>
</comment>
<dbReference type="EMBL" id="BMCM01000002">
    <property type="protein sequence ID" value="GGD71443.1"/>
    <property type="molecule type" value="Genomic_DNA"/>
</dbReference>
<organism evidence="2 3">
    <name type="scientific">Microbacterium murale</name>
    <dbReference type="NCBI Taxonomy" id="1081040"/>
    <lineage>
        <taxon>Bacteria</taxon>
        <taxon>Bacillati</taxon>
        <taxon>Actinomycetota</taxon>
        <taxon>Actinomycetes</taxon>
        <taxon>Micrococcales</taxon>
        <taxon>Microbacteriaceae</taxon>
        <taxon>Microbacterium</taxon>
    </lineage>
</organism>
<protein>
    <recommendedName>
        <fullName evidence="1">Polymerase nucleotidyl transferase domain-containing protein</fullName>
    </recommendedName>
</protein>
<gene>
    <name evidence="2" type="ORF">GCM10007269_13210</name>
</gene>
<evidence type="ECO:0000313" key="2">
    <source>
        <dbReference type="EMBL" id="GGD71443.1"/>
    </source>
</evidence>
<dbReference type="CDD" id="cd05403">
    <property type="entry name" value="NT_KNTase_like"/>
    <property type="match status" value="1"/>
</dbReference>
<dbReference type="RefSeq" id="WP_188435814.1">
    <property type="nucleotide sequence ID" value="NZ_BMCM01000002.1"/>
</dbReference>
<proteinExistence type="predicted"/>
<dbReference type="InterPro" id="IPR002934">
    <property type="entry name" value="Polymerase_NTP_transf_dom"/>
</dbReference>
<evidence type="ECO:0000259" key="1">
    <source>
        <dbReference type="Pfam" id="PF01909"/>
    </source>
</evidence>
<keyword evidence="3" id="KW-1185">Reference proteome</keyword>
<dbReference type="Pfam" id="PF01909">
    <property type="entry name" value="NTP_transf_2"/>
    <property type="match status" value="1"/>
</dbReference>
<evidence type="ECO:0000313" key="3">
    <source>
        <dbReference type="Proteomes" id="UP000629365"/>
    </source>
</evidence>
<dbReference type="Proteomes" id="UP000629365">
    <property type="component" value="Unassembled WGS sequence"/>
</dbReference>